<gene>
    <name evidence="1" type="ORF">Rhe02_39040</name>
</gene>
<sequence>MGHASTKAALIYLHRSGARDKAIADALSAMVEQAQKKEPEE</sequence>
<dbReference type="EMBL" id="BONY01000022">
    <property type="protein sequence ID" value="GIH05837.1"/>
    <property type="molecule type" value="Genomic_DNA"/>
</dbReference>
<evidence type="ECO:0000313" key="2">
    <source>
        <dbReference type="Proteomes" id="UP000612899"/>
    </source>
</evidence>
<name>A0A8J3Q9J5_9ACTN</name>
<protein>
    <submittedName>
        <fullName evidence="1">Uncharacterized protein</fullName>
    </submittedName>
</protein>
<organism evidence="1 2">
    <name type="scientific">Rhizocola hellebori</name>
    <dbReference type="NCBI Taxonomy" id="1392758"/>
    <lineage>
        <taxon>Bacteria</taxon>
        <taxon>Bacillati</taxon>
        <taxon>Actinomycetota</taxon>
        <taxon>Actinomycetes</taxon>
        <taxon>Micromonosporales</taxon>
        <taxon>Micromonosporaceae</taxon>
        <taxon>Rhizocola</taxon>
    </lineage>
</organism>
<reference evidence="1" key="1">
    <citation type="submission" date="2021-01" db="EMBL/GenBank/DDBJ databases">
        <title>Whole genome shotgun sequence of Rhizocola hellebori NBRC 109834.</title>
        <authorList>
            <person name="Komaki H."/>
            <person name="Tamura T."/>
        </authorList>
    </citation>
    <scope>NUCLEOTIDE SEQUENCE</scope>
    <source>
        <strain evidence="1">NBRC 109834</strain>
    </source>
</reference>
<comment type="caution">
    <text evidence="1">The sequence shown here is derived from an EMBL/GenBank/DDBJ whole genome shotgun (WGS) entry which is preliminary data.</text>
</comment>
<proteinExistence type="predicted"/>
<dbReference type="Proteomes" id="UP000612899">
    <property type="component" value="Unassembled WGS sequence"/>
</dbReference>
<dbReference type="AlphaFoldDB" id="A0A8J3Q9J5"/>
<accession>A0A8J3Q9J5</accession>
<evidence type="ECO:0000313" key="1">
    <source>
        <dbReference type="EMBL" id="GIH05837.1"/>
    </source>
</evidence>
<keyword evidence="2" id="KW-1185">Reference proteome</keyword>